<dbReference type="Proteomes" id="UP000288058">
    <property type="component" value="Unassembled WGS sequence"/>
</dbReference>
<dbReference type="RefSeq" id="WP_126782797.1">
    <property type="nucleotide sequence ID" value="NZ_PIQC01000008.1"/>
</dbReference>
<dbReference type="OrthoDB" id="9816043at2"/>
<name>A0A432YUH7_9GAMM</name>
<dbReference type="Pfam" id="PF01555">
    <property type="entry name" value="N6_N4_Mtase"/>
    <property type="match status" value="1"/>
</dbReference>
<dbReference type="InterPro" id="IPR002941">
    <property type="entry name" value="DNA_methylase_N4/N6"/>
</dbReference>
<evidence type="ECO:0000259" key="7">
    <source>
        <dbReference type="Pfam" id="PF01555"/>
    </source>
</evidence>
<dbReference type="AlphaFoldDB" id="A0A432YUH7"/>
<keyword evidence="4 8" id="KW-0808">Transferase</keyword>
<dbReference type="GO" id="GO:0008170">
    <property type="term" value="F:N-methyltransferase activity"/>
    <property type="evidence" value="ECO:0007669"/>
    <property type="project" value="InterPro"/>
</dbReference>
<keyword evidence="3 8" id="KW-0489">Methyltransferase</keyword>
<dbReference type="InterPro" id="IPR002052">
    <property type="entry name" value="DNA_methylase_N6_adenine_CS"/>
</dbReference>
<evidence type="ECO:0000313" key="9">
    <source>
        <dbReference type="Proteomes" id="UP000288058"/>
    </source>
</evidence>
<sequence>MNLFRQDAVDWLRTLPSESIDLVVTDPPYESLEKHRAVGTTTRLSHSKSSSNNWFRIFPNERFPELVSEIYRVLKNNRHFYLFCDQETMFVIKPIAEAAGFRFWKPLVWDKQAIGMGYHYRARYEFILFFEKGKRKLNDLGMPDVLEEKRVWRGYPTEKPVSLIEKLITQSTQLGETVCDPFFGSGSSLIAATNLDRAALGNDIADDAHDYIDKRQMDKTVSVK</sequence>
<evidence type="ECO:0000313" key="8">
    <source>
        <dbReference type="EMBL" id="RUO66966.1"/>
    </source>
</evidence>
<feature type="domain" description="DNA methylase N-4/N-6" evidence="7">
    <location>
        <begin position="20"/>
        <end position="212"/>
    </location>
</feature>
<comment type="caution">
    <text evidence="8">The sequence shown here is derived from an EMBL/GenBank/DDBJ whole genome shotgun (WGS) entry which is preliminary data.</text>
</comment>
<dbReference type="SUPFAM" id="SSF53335">
    <property type="entry name" value="S-adenosyl-L-methionine-dependent methyltransferases"/>
    <property type="match status" value="1"/>
</dbReference>
<evidence type="ECO:0000256" key="2">
    <source>
        <dbReference type="ARBA" id="ARBA00011900"/>
    </source>
</evidence>
<evidence type="ECO:0000256" key="1">
    <source>
        <dbReference type="ARBA" id="ARBA00006594"/>
    </source>
</evidence>
<dbReference type="PROSITE" id="PS00092">
    <property type="entry name" value="N6_MTASE"/>
    <property type="match status" value="1"/>
</dbReference>
<evidence type="ECO:0000256" key="6">
    <source>
        <dbReference type="ARBA" id="ARBA00047942"/>
    </source>
</evidence>
<dbReference type="PRINTS" id="PR00506">
    <property type="entry name" value="D21N6MTFRASE"/>
</dbReference>
<evidence type="ECO:0000256" key="4">
    <source>
        <dbReference type="ARBA" id="ARBA00022679"/>
    </source>
</evidence>
<evidence type="ECO:0000256" key="3">
    <source>
        <dbReference type="ARBA" id="ARBA00022603"/>
    </source>
</evidence>
<comment type="catalytic activity">
    <reaction evidence="6">
        <text>a 2'-deoxyadenosine in DNA + S-adenosyl-L-methionine = an N(6)-methyl-2'-deoxyadenosine in DNA + S-adenosyl-L-homocysteine + H(+)</text>
        <dbReference type="Rhea" id="RHEA:15197"/>
        <dbReference type="Rhea" id="RHEA-COMP:12418"/>
        <dbReference type="Rhea" id="RHEA-COMP:12419"/>
        <dbReference type="ChEBI" id="CHEBI:15378"/>
        <dbReference type="ChEBI" id="CHEBI:57856"/>
        <dbReference type="ChEBI" id="CHEBI:59789"/>
        <dbReference type="ChEBI" id="CHEBI:90615"/>
        <dbReference type="ChEBI" id="CHEBI:90616"/>
        <dbReference type="EC" id="2.1.1.72"/>
    </reaction>
</comment>
<gene>
    <name evidence="8" type="ORF">CWI78_10675</name>
</gene>
<dbReference type="InterPro" id="IPR002295">
    <property type="entry name" value="N4/N6-MTase_EcoPI_Mod-like"/>
</dbReference>
<organism evidence="8 9">
    <name type="scientific">Idiomarina ramblicola</name>
    <dbReference type="NCBI Taxonomy" id="263724"/>
    <lineage>
        <taxon>Bacteria</taxon>
        <taxon>Pseudomonadati</taxon>
        <taxon>Pseudomonadota</taxon>
        <taxon>Gammaproteobacteria</taxon>
        <taxon>Alteromonadales</taxon>
        <taxon>Idiomarinaceae</taxon>
        <taxon>Idiomarina</taxon>
    </lineage>
</organism>
<proteinExistence type="inferred from homology"/>
<accession>A0A432YUH7</accession>
<dbReference type="EMBL" id="PIQC01000008">
    <property type="protein sequence ID" value="RUO66966.1"/>
    <property type="molecule type" value="Genomic_DNA"/>
</dbReference>
<protein>
    <recommendedName>
        <fullName evidence="2">site-specific DNA-methyltransferase (adenine-specific)</fullName>
        <ecNumber evidence="2">2.1.1.72</ecNumber>
    </recommendedName>
</protein>
<dbReference type="InterPro" id="IPR029063">
    <property type="entry name" value="SAM-dependent_MTases_sf"/>
</dbReference>
<keyword evidence="5" id="KW-0949">S-adenosyl-L-methionine</keyword>
<comment type="similarity">
    <text evidence="1">Belongs to the N(4)/N(6)-methyltransferase family.</text>
</comment>
<reference evidence="9" key="1">
    <citation type="journal article" date="2018" name="Front. Microbiol.">
        <title>Genome-Based Analysis Reveals the Taxonomy and Diversity of the Family Idiomarinaceae.</title>
        <authorList>
            <person name="Liu Y."/>
            <person name="Lai Q."/>
            <person name="Shao Z."/>
        </authorList>
    </citation>
    <scope>NUCLEOTIDE SEQUENCE [LARGE SCALE GENOMIC DNA]</scope>
    <source>
        <strain evidence="9">R22</strain>
    </source>
</reference>
<dbReference type="GO" id="GO:0009007">
    <property type="term" value="F:site-specific DNA-methyltransferase (adenine-specific) activity"/>
    <property type="evidence" value="ECO:0007669"/>
    <property type="project" value="UniProtKB-EC"/>
</dbReference>
<dbReference type="GO" id="GO:0003677">
    <property type="term" value="F:DNA binding"/>
    <property type="evidence" value="ECO:0007669"/>
    <property type="project" value="InterPro"/>
</dbReference>
<dbReference type="GO" id="GO:0032259">
    <property type="term" value="P:methylation"/>
    <property type="evidence" value="ECO:0007669"/>
    <property type="project" value="UniProtKB-KW"/>
</dbReference>
<keyword evidence="9" id="KW-1185">Reference proteome</keyword>
<dbReference type="Gene3D" id="3.40.50.150">
    <property type="entry name" value="Vaccinia Virus protein VP39"/>
    <property type="match status" value="1"/>
</dbReference>
<dbReference type="EC" id="2.1.1.72" evidence="2"/>
<evidence type="ECO:0000256" key="5">
    <source>
        <dbReference type="ARBA" id="ARBA00022691"/>
    </source>
</evidence>